<protein>
    <submittedName>
        <fullName evidence="4">Uncharacterized protein</fullName>
    </submittedName>
</protein>
<dbReference type="Proteomes" id="UP000444721">
    <property type="component" value="Unassembled WGS sequence"/>
</dbReference>
<reference evidence="4 5" key="1">
    <citation type="journal article" date="2019" name="Sci. Rep.">
        <title>Nanopore sequencing improves the draft genome of the human pathogenic amoeba Naegleria fowleri.</title>
        <authorList>
            <person name="Liechti N."/>
            <person name="Schurch N."/>
            <person name="Bruggmann R."/>
            <person name="Wittwer M."/>
        </authorList>
    </citation>
    <scope>NUCLEOTIDE SEQUENCE [LARGE SCALE GENOMIC DNA]</scope>
    <source>
        <strain evidence="4 5">ATCC 30894</strain>
    </source>
</reference>
<evidence type="ECO:0000256" key="2">
    <source>
        <dbReference type="ARBA" id="ARBA00023043"/>
    </source>
</evidence>
<dbReference type="PROSITE" id="PS50297">
    <property type="entry name" value="ANK_REP_REGION"/>
    <property type="match status" value="1"/>
</dbReference>
<dbReference type="InterPro" id="IPR002110">
    <property type="entry name" value="Ankyrin_rpt"/>
</dbReference>
<sequence length="380" mass="43752">MASFSPPVMMTSTLAGFSHHHHHHAQQQRGGMALTEYAQTIVNVIEQTPTPPLESLNFSTLHQNVPPNELSHRGMLHSPTDGALKEVYSKYSHELFVQILQVLREYLLGEFPHSLSPQVERFLHDHVCEWWWRIQVRAYDENVPPNHHHHHYSFQQRHYSHHHHQRVVTHHHSSQQTPSCPSSSSTCSSHLLSFYSNCEHKVRELLNTTCPHGNKKILAVASASGYPHVVEWLIEMGCQIDSESPPGRRTPLFIAALKGHLPVVRVLLEKGASPHHESLFSDDVVMVSYYCGVVRQRVYLTPEKAALKAGHSQVAHFIREFDLEMNRAKKRGLNKFFKHTKELCLWNSKDDEERWFHGEAPPVWRRDDPNSLSDISFTLH</sequence>
<dbReference type="Pfam" id="PF12796">
    <property type="entry name" value="Ank_2"/>
    <property type="match status" value="1"/>
</dbReference>
<proteinExistence type="predicted"/>
<accession>A0A6A5BS19</accession>
<dbReference type="InterPro" id="IPR036770">
    <property type="entry name" value="Ankyrin_rpt-contain_sf"/>
</dbReference>
<keyword evidence="5" id="KW-1185">Reference proteome</keyword>
<dbReference type="SUPFAM" id="SSF48403">
    <property type="entry name" value="Ankyrin repeat"/>
    <property type="match status" value="1"/>
</dbReference>
<dbReference type="Gene3D" id="1.25.40.20">
    <property type="entry name" value="Ankyrin repeat-containing domain"/>
    <property type="match status" value="1"/>
</dbReference>
<keyword evidence="1" id="KW-0677">Repeat</keyword>
<dbReference type="PANTHER" id="PTHR24198">
    <property type="entry name" value="ANKYRIN REPEAT AND PROTEIN KINASE DOMAIN-CONTAINING PROTEIN"/>
    <property type="match status" value="1"/>
</dbReference>
<dbReference type="PANTHER" id="PTHR24198:SF165">
    <property type="entry name" value="ANKYRIN REPEAT-CONTAINING PROTEIN-RELATED"/>
    <property type="match status" value="1"/>
</dbReference>
<dbReference type="VEuPathDB" id="AmoebaDB:NfTy_067930"/>
<gene>
    <name evidence="4" type="ORF">FDP41_004279</name>
</gene>
<evidence type="ECO:0000313" key="4">
    <source>
        <dbReference type="EMBL" id="KAF0976984.1"/>
    </source>
</evidence>
<evidence type="ECO:0000256" key="3">
    <source>
        <dbReference type="PROSITE-ProRule" id="PRU00023"/>
    </source>
</evidence>
<organism evidence="4 5">
    <name type="scientific">Naegleria fowleri</name>
    <name type="common">Brain eating amoeba</name>
    <dbReference type="NCBI Taxonomy" id="5763"/>
    <lineage>
        <taxon>Eukaryota</taxon>
        <taxon>Discoba</taxon>
        <taxon>Heterolobosea</taxon>
        <taxon>Tetramitia</taxon>
        <taxon>Eutetramitia</taxon>
        <taxon>Vahlkampfiidae</taxon>
        <taxon>Naegleria</taxon>
    </lineage>
</organism>
<comment type="caution">
    <text evidence="4">The sequence shown here is derived from an EMBL/GenBank/DDBJ whole genome shotgun (WGS) entry which is preliminary data.</text>
</comment>
<evidence type="ECO:0000256" key="1">
    <source>
        <dbReference type="ARBA" id="ARBA00022737"/>
    </source>
</evidence>
<keyword evidence="2 3" id="KW-0040">ANK repeat</keyword>
<dbReference type="AlphaFoldDB" id="A0A6A5BS19"/>
<dbReference type="EMBL" id="VFQX01000036">
    <property type="protein sequence ID" value="KAF0976984.1"/>
    <property type="molecule type" value="Genomic_DNA"/>
</dbReference>
<dbReference type="PROSITE" id="PS50088">
    <property type="entry name" value="ANK_REPEAT"/>
    <property type="match status" value="1"/>
</dbReference>
<name>A0A6A5BS19_NAEFO</name>
<dbReference type="VEuPathDB" id="AmoebaDB:FDP41_004279"/>
<evidence type="ECO:0000313" key="5">
    <source>
        <dbReference type="Proteomes" id="UP000444721"/>
    </source>
</evidence>
<dbReference type="VEuPathDB" id="AmoebaDB:NF0097440"/>
<dbReference type="RefSeq" id="XP_044561697.1">
    <property type="nucleotide sequence ID" value="XM_044707676.1"/>
</dbReference>
<dbReference type="SMART" id="SM00248">
    <property type="entry name" value="ANK"/>
    <property type="match status" value="3"/>
</dbReference>
<dbReference type="GeneID" id="68111497"/>
<dbReference type="OrthoDB" id="4772757at2759"/>
<feature type="repeat" description="ANK" evidence="3">
    <location>
        <begin position="247"/>
        <end position="279"/>
    </location>
</feature>